<dbReference type="EC" id="3.1.3.48" evidence="9"/>
<keyword evidence="12" id="KW-1185">Reference proteome</keyword>
<protein>
    <recommendedName>
        <fullName evidence="9">Eyes absent homolog</fullName>
        <ecNumber evidence="9">3.1.3.48</ecNumber>
    </recommendedName>
</protein>
<dbReference type="GO" id="GO:0045739">
    <property type="term" value="P:positive regulation of DNA repair"/>
    <property type="evidence" value="ECO:0007669"/>
    <property type="project" value="TreeGrafter"/>
</dbReference>
<gene>
    <name evidence="11" type="primary">Eya4</name>
    <name evidence="11" type="ORF">EVAR_36506_1</name>
</gene>
<comment type="cofactor">
    <cofactor evidence="8 9">
        <name>Mg(2+)</name>
        <dbReference type="ChEBI" id="CHEBI:18420"/>
    </cofactor>
    <text evidence="8 9">Binds 1 Mg(2+) ion per subunit.</text>
</comment>
<evidence type="ECO:0000256" key="9">
    <source>
        <dbReference type="RuleBase" id="RU362036"/>
    </source>
</evidence>
<evidence type="ECO:0000256" key="1">
    <source>
        <dbReference type="ARBA" id="ARBA00010501"/>
    </source>
</evidence>
<dbReference type="AlphaFoldDB" id="A0A4C1SGZ6"/>
<evidence type="ECO:0000256" key="6">
    <source>
        <dbReference type="ARBA" id="ARBA00051722"/>
    </source>
</evidence>
<dbReference type="OrthoDB" id="167668at2759"/>
<evidence type="ECO:0000256" key="7">
    <source>
        <dbReference type="PIRSR" id="PIRSR628472-1"/>
    </source>
</evidence>
<keyword evidence="4 8" id="KW-0460">Magnesium</keyword>
<evidence type="ECO:0000256" key="4">
    <source>
        <dbReference type="ARBA" id="ARBA00022842"/>
    </source>
</evidence>
<dbReference type="InterPro" id="IPR038102">
    <property type="entry name" value="EYA_dom_sf"/>
</dbReference>
<reference evidence="11 12" key="1">
    <citation type="journal article" date="2019" name="Commun. Biol.">
        <title>The bagworm genome reveals a unique fibroin gene that provides high tensile strength.</title>
        <authorList>
            <person name="Kono N."/>
            <person name="Nakamura H."/>
            <person name="Ohtoshi R."/>
            <person name="Tomita M."/>
            <person name="Numata K."/>
            <person name="Arakawa K."/>
        </authorList>
    </citation>
    <scope>NUCLEOTIDE SEQUENCE [LARGE SCALE GENOMIC DNA]</scope>
</reference>
<evidence type="ECO:0000256" key="3">
    <source>
        <dbReference type="ARBA" id="ARBA00022801"/>
    </source>
</evidence>
<dbReference type="GO" id="GO:0046872">
    <property type="term" value="F:metal ion binding"/>
    <property type="evidence" value="ECO:0007669"/>
    <property type="project" value="UniProtKB-KW"/>
</dbReference>
<dbReference type="PANTHER" id="PTHR10190:SF16">
    <property type="entry name" value="DEVELOPMENTAL PROTEIN EYES ABSENT"/>
    <property type="match status" value="1"/>
</dbReference>
<comment type="caution">
    <text evidence="11">The sequence shown here is derived from an EMBL/GenBank/DDBJ whole genome shotgun (WGS) entry which is preliminary data.</text>
</comment>
<comment type="similarity">
    <text evidence="1 9">Belongs to the HAD-like hydrolase superfamily. EYA family.</text>
</comment>
<accession>A0A4C1SGZ6</accession>
<name>A0A4C1SGZ6_EUMVA</name>
<dbReference type="InterPro" id="IPR028472">
    <property type="entry name" value="EYA"/>
</dbReference>
<feature type="compositionally biased region" description="Basic and acidic residues" evidence="10">
    <location>
        <begin position="155"/>
        <end position="166"/>
    </location>
</feature>
<keyword evidence="5 9" id="KW-0904">Protein phosphatase</keyword>
<comment type="catalytic activity">
    <reaction evidence="6 9">
        <text>O-phospho-L-tyrosyl-[protein] + H2O = L-tyrosyl-[protein] + phosphate</text>
        <dbReference type="Rhea" id="RHEA:10684"/>
        <dbReference type="Rhea" id="RHEA-COMP:10136"/>
        <dbReference type="Rhea" id="RHEA-COMP:20101"/>
        <dbReference type="ChEBI" id="CHEBI:15377"/>
        <dbReference type="ChEBI" id="CHEBI:43474"/>
        <dbReference type="ChEBI" id="CHEBI:46858"/>
        <dbReference type="ChEBI" id="CHEBI:61978"/>
        <dbReference type="EC" id="3.1.3.48"/>
    </reaction>
</comment>
<keyword evidence="9" id="KW-0804">Transcription</keyword>
<dbReference type="GO" id="GO:2001240">
    <property type="term" value="P:negative regulation of extrinsic apoptotic signaling pathway in absence of ligand"/>
    <property type="evidence" value="ECO:0007669"/>
    <property type="project" value="TreeGrafter"/>
</dbReference>
<dbReference type="NCBIfam" id="TIGR01658">
    <property type="entry name" value="EYA-cons_domain"/>
    <property type="match status" value="1"/>
</dbReference>
<feature type="binding site" evidence="8">
    <location>
        <position position="202"/>
    </location>
    <ligand>
        <name>Mg(2+)</name>
        <dbReference type="ChEBI" id="CHEBI:18420"/>
    </ligand>
</feature>
<feature type="region of interest" description="Disordered" evidence="10">
    <location>
        <begin position="155"/>
        <end position="189"/>
    </location>
</feature>
<dbReference type="Proteomes" id="UP000299102">
    <property type="component" value="Unassembled WGS sequence"/>
</dbReference>
<dbReference type="PANTHER" id="PTHR10190">
    <property type="entry name" value="EYES ABSENT"/>
    <property type="match status" value="1"/>
</dbReference>
<evidence type="ECO:0000313" key="12">
    <source>
        <dbReference type="Proteomes" id="UP000299102"/>
    </source>
</evidence>
<dbReference type="STRING" id="151549.A0A4C1SGZ6"/>
<sequence>MQQYGGGGASSSYMSTPLYNQPYYPSAHTPNNRSSCKAAPTYLSAYGVGVGGVTGGGFTQPSPYAYSSYNGGLTQSFPSTQQEYSSYAAGYADHNVAQYSGYYATPSYSPYVSSPSSSGSAGHTSYHLGGALSDSSTIMPSLSDTSPLSPIKNEVHAASRRCRENSGDNSRSRGRGRRTTASSPAQHIPEPATERVFIWDLDETIIVFHSLLTGTYATKYNKDTQQIVQLGFRMEELIYSLADTHLFFNDVEDCDQEHIDAMAADDNGQDLTNYNFSTDGFQGGAPPGPGLCAQGVRGGVDWMRKLAFRYRRIKETYNNYRNSVGGLLGPAKREQWLQLRADMEHATDNWLTLACKCLNMINSRENCVNVLVTTTQLVPALAKVLLFGLAGVFPIENIYSATKTGMAATSLI</sequence>
<evidence type="ECO:0000256" key="8">
    <source>
        <dbReference type="PIRSR" id="PIRSR628472-2"/>
    </source>
</evidence>
<feature type="active site" description="Proton donor" evidence="7">
    <location>
        <position position="202"/>
    </location>
</feature>
<evidence type="ECO:0000313" key="11">
    <source>
        <dbReference type="EMBL" id="GBP00390.1"/>
    </source>
</evidence>
<keyword evidence="3 9" id="KW-0378">Hydrolase</keyword>
<proteinExistence type="inferred from homology"/>
<evidence type="ECO:0000256" key="5">
    <source>
        <dbReference type="ARBA" id="ARBA00022912"/>
    </source>
</evidence>
<keyword evidence="2 8" id="KW-0479">Metal-binding</keyword>
<dbReference type="GO" id="GO:0004725">
    <property type="term" value="F:protein tyrosine phosphatase activity"/>
    <property type="evidence" value="ECO:0007669"/>
    <property type="project" value="UniProtKB-EC"/>
</dbReference>
<evidence type="ECO:0000256" key="10">
    <source>
        <dbReference type="SAM" id="MobiDB-lite"/>
    </source>
</evidence>
<keyword evidence="9" id="KW-0805">Transcription regulation</keyword>
<dbReference type="InterPro" id="IPR006545">
    <property type="entry name" value="EYA_dom"/>
</dbReference>
<feature type="binding site" evidence="8">
    <location>
        <position position="200"/>
    </location>
    <ligand>
        <name>Mg(2+)</name>
        <dbReference type="ChEBI" id="CHEBI:18420"/>
    </ligand>
</feature>
<dbReference type="GO" id="GO:0005634">
    <property type="term" value="C:nucleus"/>
    <property type="evidence" value="ECO:0007669"/>
    <property type="project" value="TreeGrafter"/>
</dbReference>
<dbReference type="GO" id="GO:0030154">
    <property type="term" value="P:cell differentiation"/>
    <property type="evidence" value="ECO:0007669"/>
    <property type="project" value="TreeGrafter"/>
</dbReference>
<dbReference type="EMBL" id="BGZK01003354">
    <property type="protein sequence ID" value="GBP00390.1"/>
    <property type="molecule type" value="Genomic_DNA"/>
</dbReference>
<evidence type="ECO:0000256" key="2">
    <source>
        <dbReference type="ARBA" id="ARBA00022723"/>
    </source>
</evidence>
<feature type="active site" description="Nucleophile" evidence="7">
    <location>
        <position position="200"/>
    </location>
</feature>
<organism evidence="11 12">
    <name type="scientific">Eumeta variegata</name>
    <name type="common">Bagworm moth</name>
    <name type="synonym">Eumeta japonica</name>
    <dbReference type="NCBI Taxonomy" id="151549"/>
    <lineage>
        <taxon>Eukaryota</taxon>
        <taxon>Metazoa</taxon>
        <taxon>Ecdysozoa</taxon>
        <taxon>Arthropoda</taxon>
        <taxon>Hexapoda</taxon>
        <taxon>Insecta</taxon>
        <taxon>Pterygota</taxon>
        <taxon>Neoptera</taxon>
        <taxon>Endopterygota</taxon>
        <taxon>Lepidoptera</taxon>
        <taxon>Glossata</taxon>
        <taxon>Ditrysia</taxon>
        <taxon>Tineoidea</taxon>
        <taxon>Psychidae</taxon>
        <taxon>Oiketicinae</taxon>
        <taxon>Eumeta</taxon>
    </lineage>
</organism>
<dbReference type="Gene3D" id="3.40.50.12350">
    <property type="match status" value="1"/>
</dbReference>